<organism evidence="6 7">
    <name type="scientific">Glacieibacterium arshaanense</name>
    <dbReference type="NCBI Taxonomy" id="2511025"/>
    <lineage>
        <taxon>Bacteria</taxon>
        <taxon>Pseudomonadati</taxon>
        <taxon>Pseudomonadota</taxon>
        <taxon>Alphaproteobacteria</taxon>
        <taxon>Sphingomonadales</taxon>
        <taxon>Sphingosinicellaceae</taxon>
        <taxon>Glacieibacterium</taxon>
    </lineage>
</organism>
<evidence type="ECO:0000256" key="3">
    <source>
        <dbReference type="RuleBase" id="RU003457"/>
    </source>
</evidence>
<dbReference type="InterPro" id="IPR003829">
    <property type="entry name" value="Pirin_N_dom"/>
</dbReference>
<dbReference type="InterPro" id="IPR012093">
    <property type="entry name" value="Pirin"/>
</dbReference>
<comment type="cofactor">
    <cofactor evidence="2">
        <name>Fe cation</name>
        <dbReference type="ChEBI" id="CHEBI:24875"/>
    </cofactor>
    <text evidence="2">Binds 1 Fe cation per subunit.</text>
</comment>
<keyword evidence="2" id="KW-0479">Metal-binding</keyword>
<dbReference type="AlphaFoldDB" id="A0A4Y9EK75"/>
<evidence type="ECO:0000313" key="7">
    <source>
        <dbReference type="Proteomes" id="UP000297737"/>
    </source>
</evidence>
<gene>
    <name evidence="6" type="ORF">EUV02_15150</name>
</gene>
<dbReference type="CDD" id="cd02247">
    <property type="entry name" value="cupin_pirin_C"/>
    <property type="match status" value="1"/>
</dbReference>
<feature type="domain" description="Pirin C-terminal" evidence="5">
    <location>
        <begin position="176"/>
        <end position="273"/>
    </location>
</feature>
<comment type="caution">
    <text evidence="6">The sequence shown here is derived from an EMBL/GenBank/DDBJ whole genome shotgun (WGS) entry which is preliminary data.</text>
</comment>
<reference evidence="6 7" key="1">
    <citation type="submission" date="2019-02" db="EMBL/GenBank/DDBJ databases">
        <title>Polymorphobacter sp. isolated from the lake at the Tibet of China.</title>
        <authorList>
            <person name="Li A."/>
        </authorList>
    </citation>
    <scope>NUCLEOTIDE SEQUENCE [LARGE SCALE GENOMIC DNA]</scope>
    <source>
        <strain evidence="6 7">DJ1R-1</strain>
    </source>
</reference>
<dbReference type="InterPro" id="IPR011051">
    <property type="entry name" value="RmlC_Cupin_sf"/>
</dbReference>
<evidence type="ECO:0000259" key="4">
    <source>
        <dbReference type="Pfam" id="PF02678"/>
    </source>
</evidence>
<dbReference type="InterPro" id="IPR014710">
    <property type="entry name" value="RmlC-like_jellyroll"/>
</dbReference>
<dbReference type="RefSeq" id="WP_135247151.1">
    <property type="nucleotide sequence ID" value="NZ_SIHO01000004.1"/>
</dbReference>
<dbReference type="OrthoDB" id="9780903at2"/>
<evidence type="ECO:0000256" key="1">
    <source>
        <dbReference type="ARBA" id="ARBA00008416"/>
    </source>
</evidence>
<name>A0A4Y9EK75_9SPHN</name>
<evidence type="ECO:0000313" key="6">
    <source>
        <dbReference type="EMBL" id="TFU00383.1"/>
    </source>
</evidence>
<feature type="binding site" evidence="2">
    <location>
        <position position="102"/>
    </location>
    <ligand>
        <name>Fe cation</name>
        <dbReference type="ChEBI" id="CHEBI:24875"/>
    </ligand>
</feature>
<dbReference type="EMBL" id="SIHO01000004">
    <property type="protein sequence ID" value="TFU00383.1"/>
    <property type="molecule type" value="Genomic_DNA"/>
</dbReference>
<keyword evidence="2" id="KW-0408">Iron</keyword>
<accession>A0A4Y9EK75</accession>
<comment type="similarity">
    <text evidence="1 3">Belongs to the pirin family.</text>
</comment>
<dbReference type="Pfam" id="PF05726">
    <property type="entry name" value="Pirin_C"/>
    <property type="match status" value="1"/>
</dbReference>
<proteinExistence type="inferred from homology"/>
<feature type="domain" description="Pirin N-terminal" evidence="4">
    <location>
        <begin position="18"/>
        <end position="122"/>
    </location>
</feature>
<dbReference type="PANTHER" id="PTHR13903:SF8">
    <property type="entry name" value="PIRIN"/>
    <property type="match status" value="1"/>
</dbReference>
<dbReference type="CDD" id="cd02909">
    <property type="entry name" value="cupin_pirin_N"/>
    <property type="match status" value="1"/>
</dbReference>
<dbReference type="Gene3D" id="2.60.120.10">
    <property type="entry name" value="Jelly Rolls"/>
    <property type="match status" value="2"/>
</dbReference>
<feature type="binding site" evidence="2">
    <location>
        <position position="56"/>
    </location>
    <ligand>
        <name>Fe cation</name>
        <dbReference type="ChEBI" id="CHEBI:24875"/>
    </ligand>
</feature>
<dbReference type="PANTHER" id="PTHR13903">
    <property type="entry name" value="PIRIN-RELATED"/>
    <property type="match status" value="1"/>
</dbReference>
<dbReference type="Pfam" id="PF02678">
    <property type="entry name" value="Pirin"/>
    <property type="match status" value="1"/>
</dbReference>
<protein>
    <submittedName>
        <fullName evidence="6">Pirin family protein</fullName>
    </submittedName>
</protein>
<feature type="binding site" evidence="2">
    <location>
        <position position="100"/>
    </location>
    <ligand>
        <name>Fe cation</name>
        <dbReference type="ChEBI" id="CHEBI:24875"/>
    </ligand>
</feature>
<sequence>MPILKTIDGRPRDLGGFTVARLLPAPGFHMVGPFIFFDHMGPADFAPGAGIDVRPHPHIGLATVTYLFEGAFTHRDSLGTVIDIEPGAVNWMTAGRGIVHSERSPDGLRAAGHRAHGIQSWVALPRDHAEDVPAFVHHPAASLPEVELPGIELRIIAGSTFGATSPVSFPHPIIYIEAWIDAGATLTLPADWQERGVYVVAGAVTADGVAVGERTLAVLEPGADTVLTAQVDSHVMLLGGAPMDGERLIFWNFVASSPERIEQAKADWEAGRFAPVPGETEFIPLPK</sequence>
<dbReference type="PIRSF" id="PIRSF006232">
    <property type="entry name" value="Pirin"/>
    <property type="match status" value="1"/>
</dbReference>
<dbReference type="Proteomes" id="UP000297737">
    <property type="component" value="Unassembled WGS sequence"/>
</dbReference>
<dbReference type="InterPro" id="IPR008778">
    <property type="entry name" value="Pirin_C_dom"/>
</dbReference>
<evidence type="ECO:0000259" key="5">
    <source>
        <dbReference type="Pfam" id="PF05726"/>
    </source>
</evidence>
<feature type="binding site" evidence="2">
    <location>
        <position position="58"/>
    </location>
    <ligand>
        <name>Fe cation</name>
        <dbReference type="ChEBI" id="CHEBI:24875"/>
    </ligand>
</feature>
<dbReference type="SUPFAM" id="SSF51182">
    <property type="entry name" value="RmlC-like cupins"/>
    <property type="match status" value="1"/>
</dbReference>
<dbReference type="GO" id="GO:0046872">
    <property type="term" value="F:metal ion binding"/>
    <property type="evidence" value="ECO:0007669"/>
    <property type="project" value="UniProtKB-KW"/>
</dbReference>
<keyword evidence="7" id="KW-1185">Reference proteome</keyword>
<evidence type="ECO:0000256" key="2">
    <source>
        <dbReference type="PIRSR" id="PIRSR006232-1"/>
    </source>
</evidence>